<gene>
    <name evidence="1" type="ORF">CRENBAI_003303</name>
</gene>
<dbReference type="EMBL" id="JAHHUM010001557">
    <property type="protein sequence ID" value="KAK5610548.1"/>
    <property type="molecule type" value="Genomic_DNA"/>
</dbReference>
<organism evidence="1 2">
    <name type="scientific">Crenichthys baileyi</name>
    <name type="common">White River springfish</name>
    <dbReference type="NCBI Taxonomy" id="28760"/>
    <lineage>
        <taxon>Eukaryota</taxon>
        <taxon>Metazoa</taxon>
        <taxon>Chordata</taxon>
        <taxon>Craniata</taxon>
        <taxon>Vertebrata</taxon>
        <taxon>Euteleostomi</taxon>
        <taxon>Actinopterygii</taxon>
        <taxon>Neopterygii</taxon>
        <taxon>Teleostei</taxon>
        <taxon>Neoteleostei</taxon>
        <taxon>Acanthomorphata</taxon>
        <taxon>Ovalentaria</taxon>
        <taxon>Atherinomorphae</taxon>
        <taxon>Cyprinodontiformes</taxon>
        <taxon>Goodeidae</taxon>
        <taxon>Crenichthys</taxon>
    </lineage>
</organism>
<sequence length="93" mass="10143">MEISFLGTCSLSSYCPSFLARKSVTVQTDRDSAVACLTFRQQFVCPTGDNAPLASTHHQNQAEAQQLLPRGLLAMLIKSLMKEVQLLSGITRA</sequence>
<evidence type="ECO:0000313" key="1">
    <source>
        <dbReference type="EMBL" id="KAK5610548.1"/>
    </source>
</evidence>
<proteinExistence type="predicted"/>
<reference evidence="1 2" key="1">
    <citation type="submission" date="2021-06" db="EMBL/GenBank/DDBJ databases">
        <authorList>
            <person name="Palmer J.M."/>
        </authorList>
    </citation>
    <scope>NUCLEOTIDE SEQUENCE [LARGE SCALE GENOMIC DNA]</scope>
    <source>
        <strain evidence="1 2">MEX-2019</strain>
        <tissue evidence="1">Muscle</tissue>
    </source>
</reference>
<name>A0AAV9RNQ5_9TELE</name>
<keyword evidence="2" id="KW-1185">Reference proteome</keyword>
<evidence type="ECO:0000313" key="2">
    <source>
        <dbReference type="Proteomes" id="UP001311232"/>
    </source>
</evidence>
<dbReference type="AlphaFoldDB" id="A0AAV9RNQ5"/>
<dbReference type="Proteomes" id="UP001311232">
    <property type="component" value="Unassembled WGS sequence"/>
</dbReference>
<comment type="caution">
    <text evidence="1">The sequence shown here is derived from an EMBL/GenBank/DDBJ whole genome shotgun (WGS) entry which is preliminary data.</text>
</comment>
<accession>A0AAV9RNQ5</accession>
<protein>
    <submittedName>
        <fullName evidence="1">Uncharacterized protein</fullName>
    </submittedName>
</protein>